<evidence type="ECO:0000259" key="2">
    <source>
        <dbReference type="PROSITE" id="PS50943"/>
    </source>
</evidence>
<dbReference type="OrthoDB" id="9814553at2"/>
<evidence type="ECO:0000313" key="4">
    <source>
        <dbReference type="Proteomes" id="UP000189464"/>
    </source>
</evidence>
<dbReference type="InterPro" id="IPR010982">
    <property type="entry name" value="Lambda_DNA-bd_dom_sf"/>
</dbReference>
<dbReference type="PROSITE" id="PS50943">
    <property type="entry name" value="HTH_CROC1"/>
    <property type="match status" value="1"/>
</dbReference>
<keyword evidence="4" id="KW-1185">Reference proteome</keyword>
<dbReference type="GO" id="GO:0005829">
    <property type="term" value="C:cytosol"/>
    <property type="evidence" value="ECO:0007669"/>
    <property type="project" value="TreeGrafter"/>
</dbReference>
<dbReference type="GO" id="GO:0003677">
    <property type="term" value="F:DNA binding"/>
    <property type="evidence" value="ECO:0007669"/>
    <property type="project" value="UniProtKB-KW"/>
</dbReference>
<dbReference type="Pfam" id="PF07883">
    <property type="entry name" value="Cupin_2"/>
    <property type="match status" value="1"/>
</dbReference>
<reference evidence="3 4" key="1">
    <citation type="journal article" date="2016" name="Int. J. Syst. Evol. Microbiol.">
        <title>Desulfotomaculum ferrireducens sp. nov., a moderately thermophilic sulfate-reducing and dissimilatory Fe(III)-reducing bacterium isolated from compost.</title>
        <authorList>
            <person name="Yang G."/>
            <person name="Guo J."/>
            <person name="Zhuang L."/>
            <person name="Yuan Y."/>
            <person name="Zhou S."/>
        </authorList>
    </citation>
    <scope>NUCLEOTIDE SEQUENCE [LARGE SCALE GENOMIC DNA]</scope>
    <source>
        <strain evidence="3 4">GSS09</strain>
    </source>
</reference>
<feature type="domain" description="HTH cro/C1-type" evidence="2">
    <location>
        <begin position="12"/>
        <end position="66"/>
    </location>
</feature>
<dbReference type="AlphaFoldDB" id="A0A1S6ISP0"/>
<dbReference type="GO" id="GO:0003700">
    <property type="term" value="F:DNA-binding transcription factor activity"/>
    <property type="evidence" value="ECO:0007669"/>
    <property type="project" value="TreeGrafter"/>
</dbReference>
<proteinExistence type="predicted"/>
<dbReference type="Gene3D" id="2.60.120.10">
    <property type="entry name" value="Jelly Rolls"/>
    <property type="match status" value="1"/>
</dbReference>
<accession>A0A1S6ISP0</accession>
<dbReference type="SUPFAM" id="SSF47413">
    <property type="entry name" value="lambda repressor-like DNA-binding domains"/>
    <property type="match status" value="1"/>
</dbReference>
<dbReference type="PANTHER" id="PTHR46797:SF19">
    <property type="entry name" value="BLL2473 PROTEIN"/>
    <property type="match status" value="1"/>
</dbReference>
<dbReference type="KEGG" id="dfg:B0537_00895"/>
<dbReference type="STRING" id="1833852.B0537_00895"/>
<evidence type="ECO:0000256" key="1">
    <source>
        <dbReference type="ARBA" id="ARBA00023125"/>
    </source>
</evidence>
<dbReference type="InterPro" id="IPR001387">
    <property type="entry name" value="Cro/C1-type_HTH"/>
</dbReference>
<dbReference type="SMART" id="SM00530">
    <property type="entry name" value="HTH_XRE"/>
    <property type="match status" value="1"/>
</dbReference>
<dbReference type="InterPro" id="IPR013096">
    <property type="entry name" value="Cupin_2"/>
</dbReference>
<dbReference type="InterPro" id="IPR011051">
    <property type="entry name" value="RmlC_Cupin_sf"/>
</dbReference>
<sequence length="184" mass="20482">MTEQLKDIGARLSMLRESMGLTPEKIAAALDVPVEDYLLYEAGEKDFSFSFLYNVAGILGVDVVDLISGETPKLSLCTVVRAGGGYEINRRKAYDYKHLAFTFRNKKAEPFMVTVEPKGDIIPERHAHEGQEFNYMVAGSMDFYLGDMVYTLNEGDSVYFDSSVPHAMKANGDTPAKFLAIVMK</sequence>
<name>A0A1S6ISP0_9FIRM</name>
<dbReference type="InterPro" id="IPR050807">
    <property type="entry name" value="TransReg_Diox_bact_type"/>
</dbReference>
<organism evidence="3 4">
    <name type="scientific">Desulforamulus ferrireducens</name>
    <dbReference type="NCBI Taxonomy" id="1833852"/>
    <lineage>
        <taxon>Bacteria</taxon>
        <taxon>Bacillati</taxon>
        <taxon>Bacillota</taxon>
        <taxon>Clostridia</taxon>
        <taxon>Eubacteriales</taxon>
        <taxon>Peptococcaceae</taxon>
        <taxon>Desulforamulus</taxon>
    </lineage>
</organism>
<dbReference type="CDD" id="cd02209">
    <property type="entry name" value="cupin_XRE_C"/>
    <property type="match status" value="1"/>
</dbReference>
<dbReference type="CDD" id="cd00093">
    <property type="entry name" value="HTH_XRE"/>
    <property type="match status" value="1"/>
</dbReference>
<dbReference type="RefSeq" id="WP_077712751.1">
    <property type="nucleotide sequence ID" value="NZ_CP019698.1"/>
</dbReference>
<keyword evidence="1" id="KW-0238">DNA-binding</keyword>
<dbReference type="SUPFAM" id="SSF51182">
    <property type="entry name" value="RmlC-like cupins"/>
    <property type="match status" value="1"/>
</dbReference>
<dbReference type="PANTHER" id="PTHR46797">
    <property type="entry name" value="HTH-TYPE TRANSCRIPTIONAL REGULATOR"/>
    <property type="match status" value="1"/>
</dbReference>
<protein>
    <submittedName>
        <fullName evidence="3">Cupin</fullName>
    </submittedName>
</protein>
<dbReference type="EMBL" id="CP019698">
    <property type="protein sequence ID" value="AQS57787.1"/>
    <property type="molecule type" value="Genomic_DNA"/>
</dbReference>
<dbReference type="Proteomes" id="UP000189464">
    <property type="component" value="Chromosome"/>
</dbReference>
<dbReference type="InterPro" id="IPR014710">
    <property type="entry name" value="RmlC-like_jellyroll"/>
</dbReference>
<gene>
    <name evidence="3" type="ORF">B0537_00895</name>
</gene>
<dbReference type="Gene3D" id="1.10.260.40">
    <property type="entry name" value="lambda repressor-like DNA-binding domains"/>
    <property type="match status" value="1"/>
</dbReference>
<evidence type="ECO:0000313" key="3">
    <source>
        <dbReference type="EMBL" id="AQS57787.1"/>
    </source>
</evidence>